<keyword evidence="9 11" id="KW-0482">Metalloprotease</keyword>
<comment type="caution">
    <text evidence="13">The sequence shown here is derived from an EMBL/GenBank/DDBJ whole genome shotgun (WGS) entry which is preliminary data.</text>
</comment>
<feature type="transmembrane region" description="Helical" evidence="11">
    <location>
        <begin position="379"/>
        <end position="411"/>
    </location>
</feature>
<feature type="domain" description="PDZ" evidence="12">
    <location>
        <begin position="211"/>
        <end position="279"/>
    </location>
</feature>
<dbReference type="EC" id="3.4.24.-" evidence="11"/>
<evidence type="ECO:0000313" key="14">
    <source>
        <dbReference type="Proteomes" id="UP000436522"/>
    </source>
</evidence>
<evidence type="ECO:0000256" key="7">
    <source>
        <dbReference type="ARBA" id="ARBA00022833"/>
    </source>
</evidence>
<evidence type="ECO:0000256" key="9">
    <source>
        <dbReference type="ARBA" id="ARBA00023049"/>
    </source>
</evidence>
<keyword evidence="7 11" id="KW-0862">Zinc</keyword>
<keyword evidence="5 11" id="KW-0812">Transmembrane</keyword>
<dbReference type="EMBL" id="BLIV01000003">
    <property type="protein sequence ID" value="GFE50127.1"/>
    <property type="molecule type" value="Genomic_DNA"/>
</dbReference>
<dbReference type="InterPro" id="IPR001478">
    <property type="entry name" value="PDZ"/>
</dbReference>
<reference evidence="13 14" key="1">
    <citation type="submission" date="2019-12" db="EMBL/GenBank/DDBJ databases">
        <title>Roseobacter cerasinus sp. nov., isolated from seawater around aquaculture.</title>
        <authorList>
            <person name="Muramatsu S."/>
            <person name="Takabe Y."/>
            <person name="Mori K."/>
            <person name="Takaichi S."/>
            <person name="Hanada S."/>
        </authorList>
    </citation>
    <scope>NUCLEOTIDE SEQUENCE [LARGE SCALE GENOMIC DNA]</scope>
    <source>
        <strain evidence="13 14">AI77</strain>
    </source>
</reference>
<dbReference type="GO" id="GO:0006508">
    <property type="term" value="P:proteolysis"/>
    <property type="evidence" value="ECO:0007669"/>
    <property type="project" value="UniProtKB-KW"/>
</dbReference>
<comment type="similarity">
    <text evidence="3 11">Belongs to the peptidase M50B family.</text>
</comment>
<feature type="domain" description="PDZ" evidence="12">
    <location>
        <begin position="135"/>
        <end position="210"/>
    </location>
</feature>
<organism evidence="13 14">
    <name type="scientific">Roseobacter cerasinus</name>
    <dbReference type="NCBI Taxonomy" id="2602289"/>
    <lineage>
        <taxon>Bacteria</taxon>
        <taxon>Pseudomonadati</taxon>
        <taxon>Pseudomonadota</taxon>
        <taxon>Alphaproteobacteria</taxon>
        <taxon>Rhodobacterales</taxon>
        <taxon>Roseobacteraceae</taxon>
        <taxon>Roseobacter</taxon>
    </lineage>
</organism>
<name>A0A640VQS5_9RHOB</name>
<dbReference type="AlphaFoldDB" id="A0A640VQS5"/>
<evidence type="ECO:0000256" key="3">
    <source>
        <dbReference type="ARBA" id="ARBA00007931"/>
    </source>
</evidence>
<dbReference type="GO" id="GO:0046872">
    <property type="term" value="F:metal ion binding"/>
    <property type="evidence" value="ECO:0007669"/>
    <property type="project" value="UniProtKB-KW"/>
</dbReference>
<proteinExistence type="inferred from homology"/>
<keyword evidence="14" id="KW-1185">Reference proteome</keyword>
<keyword evidence="11" id="KW-0479">Metal-binding</keyword>
<evidence type="ECO:0000256" key="2">
    <source>
        <dbReference type="ARBA" id="ARBA00004141"/>
    </source>
</evidence>
<feature type="transmembrane region" description="Helical" evidence="11">
    <location>
        <begin position="12"/>
        <end position="30"/>
    </location>
</feature>
<keyword evidence="10 11" id="KW-0472">Membrane</keyword>
<evidence type="ECO:0000256" key="8">
    <source>
        <dbReference type="ARBA" id="ARBA00022989"/>
    </source>
</evidence>
<dbReference type="OrthoDB" id="9782003at2"/>
<dbReference type="PANTHER" id="PTHR42837">
    <property type="entry name" value="REGULATOR OF SIGMA-E PROTEASE RSEP"/>
    <property type="match status" value="1"/>
</dbReference>
<dbReference type="SMART" id="SM00228">
    <property type="entry name" value="PDZ"/>
    <property type="match status" value="2"/>
</dbReference>
<evidence type="ECO:0000313" key="13">
    <source>
        <dbReference type="EMBL" id="GFE50127.1"/>
    </source>
</evidence>
<dbReference type="SUPFAM" id="SSF50156">
    <property type="entry name" value="PDZ domain-like"/>
    <property type="match status" value="2"/>
</dbReference>
<dbReference type="Pfam" id="PF02163">
    <property type="entry name" value="Peptidase_M50"/>
    <property type="match status" value="1"/>
</dbReference>
<dbReference type="RefSeq" id="WP_159976533.1">
    <property type="nucleotide sequence ID" value="NZ_BLIV01000003.1"/>
</dbReference>
<keyword evidence="4 13" id="KW-0645">Protease</keyword>
<evidence type="ECO:0000256" key="1">
    <source>
        <dbReference type="ARBA" id="ARBA00001947"/>
    </source>
</evidence>
<evidence type="ECO:0000259" key="12">
    <source>
        <dbReference type="SMART" id="SM00228"/>
    </source>
</evidence>
<dbReference type="PANTHER" id="PTHR42837:SF2">
    <property type="entry name" value="MEMBRANE METALLOPROTEASE ARASP2, CHLOROPLASTIC-RELATED"/>
    <property type="match status" value="1"/>
</dbReference>
<dbReference type="GO" id="GO:0004222">
    <property type="term" value="F:metalloendopeptidase activity"/>
    <property type="evidence" value="ECO:0007669"/>
    <property type="project" value="InterPro"/>
</dbReference>
<dbReference type="InterPro" id="IPR036034">
    <property type="entry name" value="PDZ_sf"/>
</dbReference>
<dbReference type="NCBIfam" id="TIGR00054">
    <property type="entry name" value="RIP metalloprotease RseP"/>
    <property type="match status" value="1"/>
</dbReference>
<feature type="transmembrane region" description="Helical" evidence="11">
    <location>
        <begin position="423"/>
        <end position="444"/>
    </location>
</feature>
<dbReference type="Gene3D" id="2.30.42.10">
    <property type="match status" value="1"/>
</dbReference>
<comment type="subcellular location">
    <subcellularLocation>
        <location evidence="2">Membrane</location>
        <topology evidence="2">Multi-pass membrane protein</topology>
    </subcellularLocation>
</comment>
<comment type="cofactor">
    <cofactor evidence="1 11">
        <name>Zn(2+)</name>
        <dbReference type="ChEBI" id="CHEBI:29105"/>
    </cofactor>
</comment>
<accession>A0A640VQS5</accession>
<feature type="transmembrane region" description="Helical" evidence="11">
    <location>
        <begin position="115"/>
        <end position="142"/>
    </location>
</feature>
<evidence type="ECO:0000256" key="10">
    <source>
        <dbReference type="ARBA" id="ARBA00023136"/>
    </source>
</evidence>
<sequence>MDIFTLIPQFGGLVWTIAAFVVALSVIVAIHEYGHYIVGRWSGIHADVFSIGFGPVLWSHVDRRGTRWQIAALPFGGYVKFAGDANAASGKDEAAMAEAQADPARLRATMHGAPLWARTATVAAGPIFNFALSIVVFAAVIVTSGVSRDPLTVGELRPLPVEIRGLQTGDEIIGINGEAIPSTEDAVAYSAFIDALPLQPQLDYTVVREGSERIVRGAYLLPPLVSAVTPQSAALGAGLEVDDVIIVVDDTPIFAFDQLKEKVEGGNGAPLALRVWRDGEELDMTLTPRRVDEPQPGGGFATQWRIGIAGGLAFEPATETPGVGAALASGARQTVRIIEGSLSGLAHMITGAISTCNLSGPIGIAQTSGAMASQGAQSFIWFIAVLSTAVGLLNLFPVPALDGGHLVFYAYEAVAGKPPSDKALQVLMTLGFATVLSLMLFALGNDVFCP</sequence>
<evidence type="ECO:0000256" key="6">
    <source>
        <dbReference type="ARBA" id="ARBA00022801"/>
    </source>
</evidence>
<gene>
    <name evidence="13" type="ORF">So717_18800</name>
</gene>
<evidence type="ECO:0000256" key="5">
    <source>
        <dbReference type="ARBA" id="ARBA00022692"/>
    </source>
</evidence>
<dbReference type="Proteomes" id="UP000436522">
    <property type="component" value="Unassembled WGS sequence"/>
</dbReference>
<dbReference type="CDD" id="cd06163">
    <property type="entry name" value="S2P-M50_PDZ_RseP-like"/>
    <property type="match status" value="1"/>
</dbReference>
<keyword evidence="6 11" id="KW-0378">Hydrolase</keyword>
<keyword evidence="8 11" id="KW-1133">Transmembrane helix</keyword>
<evidence type="ECO:0000256" key="11">
    <source>
        <dbReference type="RuleBase" id="RU362031"/>
    </source>
</evidence>
<dbReference type="InterPro" id="IPR004387">
    <property type="entry name" value="Pept_M50_Zn"/>
</dbReference>
<dbReference type="GO" id="GO:0016020">
    <property type="term" value="C:membrane"/>
    <property type="evidence" value="ECO:0007669"/>
    <property type="project" value="UniProtKB-SubCell"/>
</dbReference>
<protein>
    <recommendedName>
        <fullName evidence="11">Zinc metalloprotease</fullName>
        <ecNumber evidence="11">3.4.24.-</ecNumber>
    </recommendedName>
</protein>
<dbReference type="InterPro" id="IPR008915">
    <property type="entry name" value="Peptidase_M50"/>
</dbReference>
<evidence type="ECO:0000256" key="4">
    <source>
        <dbReference type="ARBA" id="ARBA00022670"/>
    </source>
</evidence>